<keyword evidence="3" id="KW-1185">Reference proteome</keyword>
<dbReference type="RefSeq" id="WP_275416943.1">
    <property type="nucleotide sequence ID" value="NZ_CP106878.1"/>
</dbReference>
<dbReference type="EMBL" id="CP106878">
    <property type="protein sequence ID" value="WAA09160.1"/>
    <property type="molecule type" value="Genomic_DNA"/>
</dbReference>
<proteinExistence type="predicted"/>
<accession>A0A9E8LT68</accession>
<evidence type="ECO:0000313" key="3">
    <source>
        <dbReference type="Proteomes" id="UP001164718"/>
    </source>
</evidence>
<feature type="transmembrane region" description="Helical" evidence="1">
    <location>
        <begin position="12"/>
        <end position="42"/>
    </location>
</feature>
<feature type="transmembrane region" description="Helical" evidence="1">
    <location>
        <begin position="62"/>
        <end position="84"/>
    </location>
</feature>
<dbReference type="AlphaFoldDB" id="A0A9E8LT68"/>
<feature type="transmembrane region" description="Helical" evidence="1">
    <location>
        <begin position="105"/>
        <end position="123"/>
    </location>
</feature>
<gene>
    <name evidence="2" type="ORF">OE104_11280</name>
</gene>
<dbReference type="KEGG" id="faf:OE104_11280"/>
<keyword evidence="1" id="KW-1133">Transmembrane helix</keyword>
<sequence length="156" mass="18293">MSNKTKDRSAEVFGMTVSIMLAIVVFIIMVSVPISLNFGVIYVLSKLPIVEFYFYKDFWSNFWFFFGFTVLNIIVLVLSELLITAIRRKKIKRLSDIGPINLKEWMIYLLIFIGYINFFDIYFDRFNTTFIGAVLISVGIIFLFIIIEKTLDMFQD</sequence>
<dbReference type="Proteomes" id="UP001164718">
    <property type="component" value="Chromosome"/>
</dbReference>
<organism evidence="2 3">
    <name type="scientific">Fervidibacillus albus</name>
    <dbReference type="NCBI Taxonomy" id="2980026"/>
    <lineage>
        <taxon>Bacteria</taxon>
        <taxon>Bacillati</taxon>
        <taxon>Bacillota</taxon>
        <taxon>Bacilli</taxon>
        <taxon>Bacillales</taxon>
        <taxon>Bacillaceae</taxon>
        <taxon>Fervidibacillus</taxon>
    </lineage>
</organism>
<feature type="transmembrane region" description="Helical" evidence="1">
    <location>
        <begin position="129"/>
        <end position="147"/>
    </location>
</feature>
<keyword evidence="1" id="KW-0472">Membrane</keyword>
<name>A0A9E8LT68_9BACI</name>
<reference evidence="2" key="1">
    <citation type="submission" date="2022-09" db="EMBL/GenBank/DDBJ databases">
        <title>Complete Genomes of Fervidibacillus albus and Fervidibacillus halotolerans isolated from tidal flat sediments.</title>
        <authorList>
            <person name="Kwon K.K."/>
            <person name="Yang S.-H."/>
            <person name="Park M.J."/>
            <person name="Oh H.-M."/>
        </authorList>
    </citation>
    <scope>NUCLEOTIDE SEQUENCE</scope>
    <source>
        <strain evidence="2">MEBiC13591</strain>
    </source>
</reference>
<evidence type="ECO:0000256" key="1">
    <source>
        <dbReference type="SAM" id="Phobius"/>
    </source>
</evidence>
<keyword evidence="1" id="KW-0812">Transmembrane</keyword>
<evidence type="ECO:0000313" key="2">
    <source>
        <dbReference type="EMBL" id="WAA09160.1"/>
    </source>
</evidence>
<protein>
    <submittedName>
        <fullName evidence="2">Uncharacterized protein</fullName>
    </submittedName>
</protein>